<dbReference type="PANTHER" id="PTHR47737">
    <property type="entry name" value="GLYCINE BETAINE/PROLINE BETAINE TRANSPORT SYSTEM PERMEASE PROTEIN PROW"/>
    <property type="match status" value="1"/>
</dbReference>
<keyword evidence="5" id="KW-0732">Signal</keyword>
<feature type="chain" id="PRO_5043767353" evidence="5">
    <location>
        <begin position="24"/>
        <end position="290"/>
    </location>
</feature>
<name>A0AAW5P2P1_9BACE</name>
<dbReference type="AlphaFoldDB" id="A0AAW5P2P1"/>
<evidence type="ECO:0000256" key="3">
    <source>
        <dbReference type="ARBA" id="ARBA00022475"/>
    </source>
</evidence>
<dbReference type="GO" id="GO:0043190">
    <property type="term" value="C:ATP-binding cassette (ABC) transporter complex"/>
    <property type="evidence" value="ECO:0007669"/>
    <property type="project" value="InterPro"/>
</dbReference>
<dbReference type="PANTHER" id="PTHR47737:SF1">
    <property type="entry name" value="GLYCINE BETAINE_PROLINE BETAINE TRANSPORT SYSTEM PERMEASE PROTEIN PROW"/>
    <property type="match status" value="1"/>
</dbReference>
<evidence type="ECO:0000256" key="4">
    <source>
        <dbReference type="ARBA" id="ARBA00023136"/>
    </source>
</evidence>
<accession>A0AAW5P2P1</accession>
<dbReference type="InterPro" id="IPR007210">
    <property type="entry name" value="ABC_Gly_betaine_transp_sub-bd"/>
</dbReference>
<dbReference type="GO" id="GO:0005275">
    <property type="term" value="F:amine transmembrane transporter activity"/>
    <property type="evidence" value="ECO:0007669"/>
    <property type="project" value="TreeGrafter"/>
</dbReference>
<evidence type="ECO:0000256" key="1">
    <source>
        <dbReference type="ARBA" id="ARBA00004236"/>
    </source>
</evidence>
<dbReference type="Gene3D" id="3.10.105.10">
    <property type="entry name" value="Dipeptide-binding Protein, Domain 3"/>
    <property type="match status" value="2"/>
</dbReference>
<organism evidence="7 8">
    <name type="scientific">Bacteroides faecis</name>
    <dbReference type="NCBI Taxonomy" id="674529"/>
    <lineage>
        <taxon>Bacteria</taxon>
        <taxon>Pseudomonadati</taxon>
        <taxon>Bacteroidota</taxon>
        <taxon>Bacteroidia</taxon>
        <taxon>Bacteroidales</taxon>
        <taxon>Bacteroidaceae</taxon>
        <taxon>Bacteroides</taxon>
    </lineage>
</organism>
<dbReference type="GO" id="GO:0031460">
    <property type="term" value="P:glycine betaine transport"/>
    <property type="evidence" value="ECO:0007669"/>
    <property type="project" value="TreeGrafter"/>
</dbReference>
<comment type="caution">
    <text evidence="7">The sequence shown here is derived from an EMBL/GenBank/DDBJ whole genome shotgun (WGS) entry which is preliminary data.</text>
</comment>
<dbReference type="CDD" id="cd13639">
    <property type="entry name" value="PBP2_OpuAC_like"/>
    <property type="match status" value="1"/>
</dbReference>
<evidence type="ECO:0000313" key="8">
    <source>
        <dbReference type="Proteomes" id="UP001204548"/>
    </source>
</evidence>
<evidence type="ECO:0000256" key="5">
    <source>
        <dbReference type="SAM" id="SignalP"/>
    </source>
</evidence>
<reference evidence="7" key="1">
    <citation type="submission" date="2022-08" db="EMBL/GenBank/DDBJ databases">
        <title>Genome Sequencing of Bacteroides fragilis Group Isolates with Nanopore Technology.</title>
        <authorList>
            <person name="Tisza M.J."/>
            <person name="Smith D."/>
            <person name="Dekker J.P."/>
        </authorList>
    </citation>
    <scope>NUCLEOTIDE SEQUENCE</scope>
    <source>
        <strain evidence="7">BFG-351</strain>
    </source>
</reference>
<comment type="subcellular location">
    <subcellularLocation>
        <location evidence="1">Cell membrane</location>
    </subcellularLocation>
</comment>
<dbReference type="Proteomes" id="UP001204548">
    <property type="component" value="Unassembled WGS sequence"/>
</dbReference>
<dbReference type="Gene3D" id="3.40.190.100">
    <property type="entry name" value="Glycine betaine-binding periplasmic protein, domain 2"/>
    <property type="match status" value="2"/>
</dbReference>
<dbReference type="EMBL" id="JANUTS010000001">
    <property type="protein sequence ID" value="MCS2794602.1"/>
    <property type="molecule type" value="Genomic_DNA"/>
</dbReference>
<gene>
    <name evidence="7" type="ORF">NXW97_21845</name>
</gene>
<keyword evidence="4" id="KW-0472">Membrane</keyword>
<keyword evidence="3" id="KW-1003">Cell membrane</keyword>
<dbReference type="GO" id="GO:0015871">
    <property type="term" value="P:choline transport"/>
    <property type="evidence" value="ECO:0007669"/>
    <property type="project" value="TreeGrafter"/>
</dbReference>
<dbReference type="Pfam" id="PF04069">
    <property type="entry name" value="OpuAC"/>
    <property type="match status" value="1"/>
</dbReference>
<evidence type="ECO:0000313" key="7">
    <source>
        <dbReference type="EMBL" id="MCS2794602.1"/>
    </source>
</evidence>
<evidence type="ECO:0000256" key="2">
    <source>
        <dbReference type="ARBA" id="ARBA00022448"/>
    </source>
</evidence>
<evidence type="ECO:0000259" key="6">
    <source>
        <dbReference type="Pfam" id="PF04069"/>
    </source>
</evidence>
<dbReference type="SUPFAM" id="SSF53850">
    <property type="entry name" value="Periplasmic binding protein-like II"/>
    <property type="match status" value="1"/>
</dbReference>
<feature type="signal peptide" evidence="5">
    <location>
        <begin position="1"/>
        <end position="23"/>
    </location>
</feature>
<protein>
    <submittedName>
        <fullName evidence="7">Glycine betaine ABC transporter substrate-binding protein</fullName>
    </submittedName>
</protein>
<feature type="domain" description="ABC-type glycine betaine transport system substrate-binding" evidence="6">
    <location>
        <begin position="29"/>
        <end position="273"/>
    </location>
</feature>
<dbReference type="GO" id="GO:0015226">
    <property type="term" value="F:carnitine transmembrane transporter activity"/>
    <property type="evidence" value="ECO:0007669"/>
    <property type="project" value="TreeGrafter"/>
</dbReference>
<keyword evidence="2" id="KW-0813">Transport</keyword>
<sequence>MNKIKTIAAMFIAALLFTVVSCGDSGKNKKISIAYANWAEGIAITNLAKAIFEDQGYDVKLLNADLAPIFTSISRKKADIFMDVWMPVTMEDYMKQYGDKLETIGDIYDSARIGLVVPDYVTINSIEELNAEKERFSGQIVGIDAGAGIMKATDQAIKDYGLDYKLLTSSGPAMTASLKKAIDRNDWIVVTGWTPHWMFDRFKLKVLQDPKHIYGNAESIHTVAWKGFSEKDPFAARLLRNIRLTDAEISSLMTALEEARTTERQAARKWMEEHKELVDSWIPEKNPAMN</sequence>
<proteinExistence type="predicted"/>
<dbReference type="PROSITE" id="PS51257">
    <property type="entry name" value="PROKAR_LIPOPROTEIN"/>
    <property type="match status" value="1"/>
</dbReference>